<dbReference type="Pfam" id="PF02416">
    <property type="entry name" value="TatA_B_E"/>
    <property type="match status" value="1"/>
</dbReference>
<dbReference type="HAMAP" id="MF_00236">
    <property type="entry name" value="TatA_E"/>
    <property type="match status" value="1"/>
</dbReference>
<evidence type="ECO:0000256" key="9">
    <source>
        <dbReference type="HAMAP-Rule" id="MF_00236"/>
    </source>
</evidence>
<protein>
    <recommendedName>
        <fullName evidence="9">Sec-independent protein translocase protein TatA</fullName>
    </recommendedName>
</protein>
<comment type="similarity">
    <text evidence="9">Belongs to the TatA/E family.</text>
</comment>
<comment type="function">
    <text evidence="9">Part of the twin-arginine translocation (Tat) system that transports large folded proteins containing a characteristic twin-arginine motif in their signal peptide across membranes. TatA could form the protein-conducting channel of the Tat system.</text>
</comment>
<evidence type="ECO:0000256" key="1">
    <source>
        <dbReference type="ARBA" id="ARBA00004162"/>
    </source>
</evidence>
<comment type="subcellular location">
    <subcellularLocation>
        <location evidence="1 9">Cell membrane</location>
        <topology evidence="1 9">Single-pass membrane protein</topology>
    </subcellularLocation>
</comment>
<proteinExistence type="inferred from homology"/>
<keyword evidence="2 9" id="KW-0813">Transport</keyword>
<dbReference type="RefSeq" id="WP_176604952.1">
    <property type="nucleotide sequence ID" value="NZ_LR794158.1"/>
</dbReference>
<dbReference type="AlphaFoldDB" id="A0A6J5JWM0"/>
<dbReference type="PANTHER" id="PTHR42982:SF1">
    <property type="entry name" value="SEC-INDEPENDENT PROTEIN TRANSLOCASE PROTEIN TATA"/>
    <property type="match status" value="1"/>
</dbReference>
<keyword evidence="4 9" id="KW-0812">Transmembrane</keyword>
<evidence type="ECO:0000256" key="4">
    <source>
        <dbReference type="ARBA" id="ARBA00022692"/>
    </source>
</evidence>
<dbReference type="EMBL" id="LR794158">
    <property type="protein sequence ID" value="CAB3976424.1"/>
    <property type="molecule type" value="Genomic_DNA"/>
</dbReference>
<evidence type="ECO:0000256" key="3">
    <source>
        <dbReference type="ARBA" id="ARBA00022475"/>
    </source>
</evidence>
<dbReference type="Proteomes" id="UP000509549">
    <property type="component" value="Chromosome"/>
</dbReference>
<comment type="subunit">
    <text evidence="9">The Tat system comprises two distinct complexes: a TatABC complex, containing multiple copies of TatA, TatB and TatC subunits, and a separate TatA complex, containing only TatA subunits. Substrates initially bind to the TatABC complex, which probably triggers association of the separate TatA complex to form the active translocon.</text>
</comment>
<gene>
    <name evidence="9 10" type="primary">tatA</name>
    <name evidence="10" type="ORF">ESZ_00230</name>
</gene>
<feature type="transmembrane region" description="Helical" evidence="9">
    <location>
        <begin position="6"/>
        <end position="24"/>
    </location>
</feature>
<dbReference type="Gene3D" id="1.20.5.3310">
    <property type="match status" value="1"/>
</dbReference>
<evidence type="ECO:0000313" key="11">
    <source>
        <dbReference type="Proteomes" id="UP000509549"/>
    </source>
</evidence>
<evidence type="ECO:0000256" key="8">
    <source>
        <dbReference type="ARBA" id="ARBA00023136"/>
    </source>
</evidence>
<evidence type="ECO:0000256" key="5">
    <source>
        <dbReference type="ARBA" id="ARBA00022927"/>
    </source>
</evidence>
<keyword evidence="3 9" id="KW-1003">Cell membrane</keyword>
<dbReference type="GO" id="GO:0008320">
    <property type="term" value="F:protein transmembrane transporter activity"/>
    <property type="evidence" value="ECO:0007669"/>
    <property type="project" value="UniProtKB-UniRule"/>
</dbReference>
<evidence type="ECO:0000256" key="6">
    <source>
        <dbReference type="ARBA" id="ARBA00022989"/>
    </source>
</evidence>
<organism evidence="10 11">
    <name type="scientific">Candidatus Azoamicus ciliaticola</name>
    <dbReference type="NCBI Taxonomy" id="2652803"/>
    <lineage>
        <taxon>Bacteria</taxon>
        <taxon>Pseudomonadati</taxon>
        <taxon>Pseudomonadota</taxon>
        <taxon>Gammaproteobacteria</taxon>
        <taxon>Candidatus Azoamicaceae</taxon>
        <taxon>Candidatus Azoamicus</taxon>
    </lineage>
</organism>
<dbReference type="NCBIfam" id="TIGR01411">
    <property type="entry name" value="tatAE"/>
    <property type="match status" value="1"/>
</dbReference>
<reference evidence="10 11" key="1">
    <citation type="submission" date="2020-04" db="EMBL/GenBank/DDBJ databases">
        <authorList>
            <person name="Graf S J."/>
        </authorList>
    </citation>
    <scope>NUCLEOTIDE SEQUENCE [LARGE SCALE GENOMIC DNA]</scope>
    <source>
        <strain evidence="10">1</strain>
    </source>
</reference>
<keyword evidence="7 9" id="KW-0811">Translocation</keyword>
<evidence type="ECO:0000313" key="10">
    <source>
        <dbReference type="EMBL" id="CAB3976424.1"/>
    </source>
</evidence>
<keyword evidence="5 9" id="KW-0653">Protein transport</keyword>
<dbReference type="GO" id="GO:0033281">
    <property type="term" value="C:TAT protein transport complex"/>
    <property type="evidence" value="ECO:0007669"/>
    <property type="project" value="UniProtKB-UniRule"/>
</dbReference>
<dbReference type="KEGG" id="acil:ESZ_00230"/>
<sequence>MGFGSISPMSLLLIFLIIIVLFGTKKLRNIGEDLGHAFKSFRRGLQQIDDDKKKIENKKDEEEK</sequence>
<evidence type="ECO:0000256" key="2">
    <source>
        <dbReference type="ARBA" id="ARBA00022448"/>
    </source>
</evidence>
<keyword evidence="8 9" id="KW-0472">Membrane</keyword>
<evidence type="ECO:0000256" key="7">
    <source>
        <dbReference type="ARBA" id="ARBA00023010"/>
    </source>
</evidence>
<accession>A0A6J5JWM0</accession>
<keyword evidence="6 9" id="KW-1133">Transmembrane helix</keyword>
<dbReference type="GO" id="GO:0043953">
    <property type="term" value="P:protein transport by the Tat complex"/>
    <property type="evidence" value="ECO:0007669"/>
    <property type="project" value="UniProtKB-UniRule"/>
</dbReference>
<dbReference type="InterPro" id="IPR006312">
    <property type="entry name" value="TatA/E"/>
</dbReference>
<name>A0A6J5JWM0_9GAMM</name>
<dbReference type="PANTHER" id="PTHR42982">
    <property type="entry name" value="SEC-INDEPENDENT PROTEIN TRANSLOCASE PROTEIN TATA"/>
    <property type="match status" value="1"/>
</dbReference>
<dbReference type="InterPro" id="IPR003369">
    <property type="entry name" value="TatA/B/E"/>
</dbReference>
<keyword evidence="11" id="KW-1185">Reference proteome</keyword>